<dbReference type="InterPro" id="IPR001343">
    <property type="entry name" value="Hemolysn_Ca-bd"/>
</dbReference>
<protein>
    <submittedName>
        <fullName evidence="1">Beta strand repeat-containing protein</fullName>
    </submittedName>
</protein>
<dbReference type="SUPFAM" id="SSF51120">
    <property type="entry name" value="beta-Roll"/>
    <property type="match status" value="2"/>
</dbReference>
<dbReference type="PROSITE" id="PS00330">
    <property type="entry name" value="HEMOLYSIN_CALCIUM"/>
    <property type="match status" value="2"/>
</dbReference>
<comment type="caution">
    <text evidence="1">The sequence shown here is derived from an EMBL/GenBank/DDBJ whole genome shotgun (WGS) entry which is preliminary data.</text>
</comment>
<evidence type="ECO:0000313" key="2">
    <source>
        <dbReference type="Proteomes" id="UP001597101"/>
    </source>
</evidence>
<dbReference type="Gene3D" id="2.150.10.10">
    <property type="entry name" value="Serralysin-like metalloprotease, C-terminal"/>
    <property type="match status" value="3"/>
</dbReference>
<name>A0ABW3FAR9_9HYPH</name>
<dbReference type="RefSeq" id="WP_377211405.1">
    <property type="nucleotide sequence ID" value="NZ_JBHTJV010000003.1"/>
</dbReference>
<reference evidence="2" key="1">
    <citation type="journal article" date="2019" name="Int. J. Syst. Evol. Microbiol.">
        <title>The Global Catalogue of Microorganisms (GCM) 10K type strain sequencing project: providing services to taxonomists for standard genome sequencing and annotation.</title>
        <authorList>
            <consortium name="The Broad Institute Genomics Platform"/>
            <consortium name="The Broad Institute Genome Sequencing Center for Infectious Disease"/>
            <person name="Wu L."/>
            <person name="Ma J."/>
        </authorList>
    </citation>
    <scope>NUCLEOTIDE SEQUENCE [LARGE SCALE GENOMIC DNA]</scope>
    <source>
        <strain evidence="2">CCUG 60023</strain>
    </source>
</reference>
<dbReference type="PRINTS" id="PR00313">
    <property type="entry name" value="CABNDNGRPT"/>
</dbReference>
<dbReference type="EMBL" id="JBHTJV010000003">
    <property type="protein sequence ID" value="MFD0915546.1"/>
    <property type="molecule type" value="Genomic_DNA"/>
</dbReference>
<dbReference type="InterPro" id="IPR011049">
    <property type="entry name" value="Serralysin-like_metalloprot_C"/>
</dbReference>
<gene>
    <name evidence="1" type="ORF">ACFQ14_03910</name>
</gene>
<dbReference type="Proteomes" id="UP001597101">
    <property type="component" value="Unassembled WGS sequence"/>
</dbReference>
<proteinExistence type="predicted"/>
<accession>A0ABW3FAR9</accession>
<keyword evidence="2" id="KW-1185">Reference proteome</keyword>
<evidence type="ECO:0000313" key="1">
    <source>
        <dbReference type="EMBL" id="MFD0915546.1"/>
    </source>
</evidence>
<sequence length="1203" mass="125961">MAAPVQWLGNTPVATSFVDEKRSSITQLTNGNFLVVYETADNSGNTSQGGTDIAADLYDPLGNLLQNNVLLSPGAVGDDAEWPAITALANGGFRVTYRVDFAANPAGMQDNIFIATYDANLAFVTSNVLDPFGTFQSEIAAASSGDISMNVWVTQANDAINGNILLADGTILNPGGFGGQINIAETPIPGDTVAGLDIATLNNGNFVVSWVRDVDGFSDIVQSVIYDTTGTAVSGEISVYSNGENSDTSVAALSDGRFAIAWVRELTGGDTEVRAAIRNADGSLSQSSFLASSSTLGPQLSPVIVGLPDGDFIVFRFDDFDDTIWGQRFNADTSFDGGEFGVVSGANFLKELDATVLEDGRVAISWTRELSASDDDIRFAIFDPRDVANTANPAYTNNLVVGTVGVDIITAVDGVEYALHTGNDSLIVGNGSSGNSISTLNYDGGDGTDQLQIFGTGTFDFTQSTASITSIEDLFFNRQSITTSVAELTIFGDELSSIPTMGFASGSGLALRADINVETKFGQANFDLSGISLVSYTPFLAGTDRGVKINITPDLQQNNITGTVGNDTFKLGAEGVFNTDGLDGHDGIDTIDLTGATTGFTRAVVFRDVGSSISIVGGASNVASIENFENVIGSEVQDSLFDATTTPTANVFEGNDGDDFIIGGLGADATYGGAGSDVFFIRNSSTGNDLDGGTEIIDGGADFDTVTVLGGDVNFGTFITDFRTVEFAGIEQVISGDISNPGDFIGRHLQFNQSQFGTGLANDLVIQGRVTDDFADEITVYLDSETDTFDASGFTFTNWTSSDQFIVRNDSATANQKIIANEGTDLRIIGNDGVQTISYENASQGASLSLSSQIGGGGNSGNGFGGAATDHTYDRVENATGSIYSDDITGFTDSGFLGTFGPSTLMGLGGNDLLRSGSLETEMIGGTGNDQYFLTGEIASTITELEGEGEDFVYVEEMSSYTLGDNLERLIFTSTGNHTGKGNELDNRLNGNAGVDRFLIDEGGADTFSGGPGVDIFDARGSDNEIRIFLNNQALNGGAAEGDMFASIEIFAGSNSITDGDIMRGGDGRARFQGGNGDDLLIGANNIDFLRGDNGNDTLIGGNGRDTLNGGKGNDMLTGGNARDQFNFVQASFGQDTITDYQDGLDYFKVFNVMATSFSDVTITDNGTSTVRVTLDSAPANYIDVNGINGTDVTLTASDFQFY</sequence>
<dbReference type="InterPro" id="IPR018511">
    <property type="entry name" value="Hemolysin-typ_Ca-bd_CS"/>
</dbReference>
<dbReference type="Pfam" id="PF00353">
    <property type="entry name" value="HemolysinCabind"/>
    <property type="match status" value="3"/>
</dbReference>
<organism evidence="1 2">
    <name type="scientific">Pseudahrensia aquimaris</name>
    <dbReference type="NCBI Taxonomy" id="744461"/>
    <lineage>
        <taxon>Bacteria</taxon>
        <taxon>Pseudomonadati</taxon>
        <taxon>Pseudomonadota</taxon>
        <taxon>Alphaproteobacteria</taxon>
        <taxon>Hyphomicrobiales</taxon>
        <taxon>Ahrensiaceae</taxon>
        <taxon>Pseudahrensia</taxon>
    </lineage>
</organism>